<dbReference type="EMBL" id="MU393428">
    <property type="protein sequence ID" value="KAI4869721.1"/>
    <property type="molecule type" value="Genomic_DNA"/>
</dbReference>
<keyword evidence="1" id="KW-0808">Transferase</keyword>
<sequence length="400" mass="45010">MSRKLATGAFTKATATEETFEIPAYSCPVCKRNRYLNPNIKFLINPECYHPMCDVCVSNIFSKGPSQCPYATCHKTLRERGFRSAFFNDLTVEREVDIRQRVQAVFNMAPDDFESLRAYNDYLQQVEDLTFDLVRGADPDRRRAEQELLAYEQKHRDDIEKNRRRGREAESLRRQRDADRAEAARLRRQEERREEERARAEEKTTNAEVMEALARGEPGSAAEITARIVAQKRARVAEIAGSHFSSLLDSSNPTAGGSSNSLLSIRGLKDKTLASRDSDDADEYYRRPYDPFAGLDLKPTRFALLPPEQELQEQGQAANAYRHPWLEDARVRDDHRVPGYSTREYVARALFDAFAGLGVVVADDKADVPRDAGTAGAEAAAATGRTGGMGVKMEVDDVFV</sequence>
<reference evidence="1 2" key="1">
    <citation type="journal article" date="2022" name="New Phytol.">
        <title>Ecological generalism drives hyperdiversity of secondary metabolite gene clusters in xylarialean endophytes.</title>
        <authorList>
            <person name="Franco M.E.E."/>
            <person name="Wisecaver J.H."/>
            <person name="Arnold A.E."/>
            <person name="Ju Y.M."/>
            <person name="Slot J.C."/>
            <person name="Ahrendt S."/>
            <person name="Moore L.P."/>
            <person name="Eastman K.E."/>
            <person name="Scott K."/>
            <person name="Konkel Z."/>
            <person name="Mondo S.J."/>
            <person name="Kuo A."/>
            <person name="Hayes R.D."/>
            <person name="Haridas S."/>
            <person name="Andreopoulos B."/>
            <person name="Riley R."/>
            <person name="LaButti K."/>
            <person name="Pangilinan J."/>
            <person name="Lipzen A."/>
            <person name="Amirebrahimi M."/>
            <person name="Yan J."/>
            <person name="Adam C."/>
            <person name="Keymanesh K."/>
            <person name="Ng V."/>
            <person name="Louie K."/>
            <person name="Northen T."/>
            <person name="Drula E."/>
            <person name="Henrissat B."/>
            <person name="Hsieh H.M."/>
            <person name="Youens-Clark K."/>
            <person name="Lutzoni F."/>
            <person name="Miadlikowska J."/>
            <person name="Eastwood D.C."/>
            <person name="Hamelin R.C."/>
            <person name="Grigoriev I.V."/>
            <person name="U'Ren J.M."/>
        </authorList>
    </citation>
    <scope>NUCLEOTIDE SEQUENCE [LARGE SCALE GENOMIC DNA]</scope>
    <source>
        <strain evidence="1 2">CBS 119005</strain>
    </source>
</reference>
<comment type="caution">
    <text evidence="1">The sequence shown here is derived from an EMBL/GenBank/DDBJ whole genome shotgun (WGS) entry which is preliminary data.</text>
</comment>
<name>A0ACB9ZDM9_9PEZI</name>
<evidence type="ECO:0000313" key="2">
    <source>
        <dbReference type="Proteomes" id="UP001497700"/>
    </source>
</evidence>
<protein>
    <submittedName>
        <fullName evidence="1">CDK-activating kinase assembly factor</fullName>
    </submittedName>
</protein>
<proteinExistence type="predicted"/>
<keyword evidence="2" id="KW-1185">Reference proteome</keyword>
<dbReference type="Proteomes" id="UP001497700">
    <property type="component" value="Unassembled WGS sequence"/>
</dbReference>
<organism evidence="1 2">
    <name type="scientific">Hypoxylon rubiginosum</name>
    <dbReference type="NCBI Taxonomy" id="110542"/>
    <lineage>
        <taxon>Eukaryota</taxon>
        <taxon>Fungi</taxon>
        <taxon>Dikarya</taxon>
        <taxon>Ascomycota</taxon>
        <taxon>Pezizomycotina</taxon>
        <taxon>Sordariomycetes</taxon>
        <taxon>Xylariomycetidae</taxon>
        <taxon>Xylariales</taxon>
        <taxon>Hypoxylaceae</taxon>
        <taxon>Hypoxylon</taxon>
    </lineage>
</organism>
<keyword evidence="1" id="KW-0418">Kinase</keyword>
<evidence type="ECO:0000313" key="1">
    <source>
        <dbReference type="EMBL" id="KAI4869721.1"/>
    </source>
</evidence>
<accession>A0ACB9ZDM9</accession>
<gene>
    <name evidence="1" type="ORF">F4820DRAFT_443798</name>
</gene>